<evidence type="ECO:0000256" key="2">
    <source>
        <dbReference type="ARBA" id="ARBA00022630"/>
    </source>
</evidence>
<dbReference type="Pfam" id="PF13738">
    <property type="entry name" value="Pyr_redox_3"/>
    <property type="match status" value="1"/>
</dbReference>
<dbReference type="EMBL" id="UHEF01000001">
    <property type="protein sequence ID" value="SUM86342.1"/>
    <property type="molecule type" value="Genomic_DNA"/>
</dbReference>
<evidence type="ECO:0000313" key="4">
    <source>
        <dbReference type="EMBL" id="CAD7358656.1"/>
    </source>
</evidence>
<reference evidence="4 7" key="3">
    <citation type="submission" date="2020-11" db="EMBL/GenBank/DDBJ databases">
        <authorList>
            <consortium name="Pathogen Informatics"/>
        </authorList>
    </citation>
    <scope>NUCLEOTIDE SEQUENCE [LARGE SCALE GENOMIC DNA]</scope>
    <source>
        <strain evidence="4 7">NCTC12218</strain>
    </source>
</reference>
<evidence type="ECO:0000313" key="6">
    <source>
        <dbReference type="EMBL" id="SUM86342.1"/>
    </source>
</evidence>
<evidence type="ECO:0000313" key="8">
    <source>
        <dbReference type="Proteomes" id="UP000572988"/>
    </source>
</evidence>
<proteinExistence type="predicted"/>
<evidence type="ECO:0000256" key="3">
    <source>
        <dbReference type="ARBA" id="ARBA00023002"/>
    </source>
</evidence>
<dbReference type="Proteomes" id="UP000572988">
    <property type="component" value="Unassembled WGS sequence"/>
</dbReference>
<accession>A0A7Z7QMX3</accession>
<dbReference type="PRINTS" id="PR00368">
    <property type="entry name" value="FADPNR"/>
</dbReference>
<comment type="cofactor">
    <cofactor evidence="1">
        <name>FAD</name>
        <dbReference type="ChEBI" id="CHEBI:57692"/>
    </cofactor>
</comment>
<sequence length="370" mass="41037">MRKQHRRVMIIGAGAAGIGMAITMKTFQMEDVCVIESGSIGHSFKNWPKSTRTITPSFTSNGFGMPDMNAVAKDTSPAFTFNEEHLSGETYASYLELIAKHYELDIQTETHVHAVNLVDGVYELETSQGTFTADYLFIATGDYAFPNQPFEHGIHYSEVSDFTTLPGKAFTIIGGNESAFDAAIHLAEKGAEVSIYTDSTGFDAEEADPSIRLSPYTQQRLRKVVQQGGSITMNVHYRVEAIHFKDGQYVIQFANGKTVNSTTEPIVATGFDVTRNPLVQQLFTVKNGEVSLTNLDESTRYPNVFLVGATVRHADAILCYIYKFRSRFAVLTHTVMQREGLHVNPDVVDDYKANQMYLDDYSCCGVNCSC</sequence>
<evidence type="ECO:0000256" key="1">
    <source>
        <dbReference type="ARBA" id="ARBA00001974"/>
    </source>
</evidence>
<dbReference type="Gene3D" id="3.50.50.60">
    <property type="entry name" value="FAD/NAD(P)-binding domain"/>
    <property type="match status" value="2"/>
</dbReference>
<dbReference type="SUPFAM" id="SSF51905">
    <property type="entry name" value="FAD/NAD(P)-binding domain"/>
    <property type="match status" value="1"/>
</dbReference>
<organism evidence="6">
    <name type="scientific">Staphylococcus schleiferi</name>
    <dbReference type="NCBI Taxonomy" id="1295"/>
    <lineage>
        <taxon>Bacteria</taxon>
        <taxon>Bacillati</taxon>
        <taxon>Bacillota</taxon>
        <taxon>Bacilli</taxon>
        <taxon>Bacillales</taxon>
        <taxon>Staphylococcaceae</taxon>
        <taxon>Staphylococcus</taxon>
    </lineage>
</organism>
<dbReference type="AlphaFoldDB" id="A0A7Z7QMX3"/>
<reference evidence="6" key="2">
    <citation type="submission" date="2018-06" db="EMBL/GenBank/DDBJ databases">
        <authorList>
            <consortium name="Pathogen Informatics"/>
            <person name="Doyle S."/>
        </authorList>
    </citation>
    <scope>NUCLEOTIDE SEQUENCE [LARGE SCALE GENOMIC DNA]</scope>
    <source>
        <strain evidence="6">NCTC12218</strain>
    </source>
</reference>
<keyword evidence="8" id="KW-1185">Reference proteome</keyword>
<dbReference type="EC" id="1.-.-.-" evidence="6"/>
<keyword evidence="2" id="KW-0285">Flavoprotein</keyword>
<dbReference type="GeneID" id="93788995"/>
<dbReference type="InterPro" id="IPR036188">
    <property type="entry name" value="FAD/NAD-bd_sf"/>
</dbReference>
<dbReference type="EMBL" id="LR962863">
    <property type="protein sequence ID" value="CAD7358656.1"/>
    <property type="molecule type" value="Genomic_DNA"/>
</dbReference>
<name>A0A7Z7QMX3_STASC</name>
<keyword evidence="3 6" id="KW-0560">Oxidoreductase</keyword>
<dbReference type="RefSeq" id="WP_126496093.1">
    <property type="nucleotide sequence ID" value="NZ_CALYEE010000005.1"/>
</dbReference>
<evidence type="ECO:0000313" key="5">
    <source>
        <dbReference type="EMBL" id="NHA34146.1"/>
    </source>
</evidence>
<reference evidence="5 8" key="1">
    <citation type="submission" date="2018-01" db="EMBL/GenBank/DDBJ databases">
        <title>Complete genome sequence of Staphylococcus Scheliferi isolated from human.</title>
        <authorList>
            <person name="Abouelkhair M.A."/>
            <person name="Bemis D.A."/>
            <person name="Kania S.A."/>
        </authorList>
    </citation>
    <scope>NUCLEOTIDE SEQUENCE [LARGE SCALE GENOMIC DNA]</scope>
    <source>
        <strain evidence="5 8">ATCC 43808</strain>
    </source>
</reference>
<evidence type="ECO:0000313" key="7">
    <source>
        <dbReference type="Proteomes" id="UP000264146"/>
    </source>
</evidence>
<dbReference type="PRINTS" id="PR00469">
    <property type="entry name" value="PNDRDTASEII"/>
</dbReference>
<dbReference type="EMBL" id="POVK01000018">
    <property type="protein sequence ID" value="NHA34146.1"/>
    <property type="molecule type" value="Genomic_DNA"/>
</dbReference>
<dbReference type="InterPro" id="IPR050097">
    <property type="entry name" value="Ferredoxin-NADP_redctase_2"/>
</dbReference>
<dbReference type="PANTHER" id="PTHR48105">
    <property type="entry name" value="THIOREDOXIN REDUCTASE 1-RELATED-RELATED"/>
    <property type="match status" value="1"/>
</dbReference>
<dbReference type="GO" id="GO:0016491">
    <property type="term" value="F:oxidoreductase activity"/>
    <property type="evidence" value="ECO:0007669"/>
    <property type="project" value="UniProtKB-KW"/>
</dbReference>
<protein>
    <submittedName>
        <fullName evidence="5 6">Pyridine nucleotide-disulfide oxidoreductase</fullName>
        <ecNumber evidence="6">1.-.-.-</ecNumber>
    </submittedName>
</protein>
<gene>
    <name evidence="6" type="primary">czcO_1</name>
    <name evidence="5" type="ORF">C1O36_06395</name>
    <name evidence="6" type="ORF">NCTC12218_00237</name>
</gene>
<dbReference type="Proteomes" id="UP000264146">
    <property type="component" value="Chromosome"/>
</dbReference>